<feature type="transmembrane region" description="Helical" evidence="8">
    <location>
        <begin position="108"/>
        <end position="131"/>
    </location>
</feature>
<evidence type="ECO:0000313" key="9">
    <source>
        <dbReference type="EMBL" id="MBM7557023.1"/>
    </source>
</evidence>
<evidence type="ECO:0000256" key="1">
    <source>
        <dbReference type="ARBA" id="ARBA00022448"/>
    </source>
</evidence>
<evidence type="ECO:0000256" key="8">
    <source>
        <dbReference type="HAMAP-Rule" id="MF_01521"/>
    </source>
</evidence>
<organism evidence="9 10">
    <name type="scientific">Halanaerobacter jeridensis</name>
    <dbReference type="NCBI Taxonomy" id="706427"/>
    <lineage>
        <taxon>Bacteria</taxon>
        <taxon>Bacillati</taxon>
        <taxon>Bacillota</taxon>
        <taxon>Clostridia</taxon>
        <taxon>Halanaerobiales</taxon>
        <taxon>Halobacteroidaceae</taxon>
        <taxon>Halanaerobacter</taxon>
    </lineage>
</organism>
<dbReference type="GO" id="GO:0005886">
    <property type="term" value="C:plasma membrane"/>
    <property type="evidence" value="ECO:0007669"/>
    <property type="project" value="UniProtKB-SubCell"/>
</dbReference>
<dbReference type="EMBL" id="JAFBDQ010000008">
    <property type="protein sequence ID" value="MBM7557023.1"/>
    <property type="molecule type" value="Genomic_DNA"/>
</dbReference>
<comment type="caution">
    <text evidence="9">The sequence shown here is derived from an EMBL/GenBank/DDBJ whole genome shotgun (WGS) entry which is preliminary data.</text>
</comment>
<feature type="transmembrane region" description="Helical" evidence="8">
    <location>
        <begin position="29"/>
        <end position="53"/>
    </location>
</feature>
<dbReference type="RefSeq" id="WP_204701784.1">
    <property type="nucleotide sequence ID" value="NZ_JAFBDQ010000008.1"/>
</dbReference>
<feature type="transmembrane region" description="Helical" evidence="8">
    <location>
        <begin position="138"/>
        <end position="159"/>
    </location>
</feature>
<dbReference type="PANTHER" id="PTHR35529">
    <property type="entry name" value="MANGANESE EFFLUX PUMP MNTP-RELATED"/>
    <property type="match status" value="1"/>
</dbReference>
<dbReference type="AlphaFoldDB" id="A0A938XPI5"/>
<evidence type="ECO:0000256" key="2">
    <source>
        <dbReference type="ARBA" id="ARBA00022475"/>
    </source>
</evidence>
<evidence type="ECO:0000256" key="3">
    <source>
        <dbReference type="ARBA" id="ARBA00022692"/>
    </source>
</evidence>
<keyword evidence="3 8" id="KW-0812">Transmembrane</keyword>
<dbReference type="HAMAP" id="MF_01521">
    <property type="entry name" value="MntP_pump"/>
    <property type="match status" value="1"/>
</dbReference>
<evidence type="ECO:0000256" key="4">
    <source>
        <dbReference type="ARBA" id="ARBA00022989"/>
    </source>
</evidence>
<proteinExistence type="inferred from homology"/>
<dbReference type="GO" id="GO:0005384">
    <property type="term" value="F:manganese ion transmembrane transporter activity"/>
    <property type="evidence" value="ECO:0007669"/>
    <property type="project" value="UniProtKB-UniRule"/>
</dbReference>
<feature type="transmembrane region" description="Helical" evidence="8">
    <location>
        <begin position="74"/>
        <end position="93"/>
    </location>
</feature>
<sequence length="189" mass="20366">MQLIELICLGVALGTDAFSVSVAVGMNRINWSLILKLSLVIAVFHVIMPLLGINLAQLLDHFFGHYYFEETIKNITSVIGAGLLIILGTIMIVESRQEREYGDFAFDLSLWGIIILAVSVSIDALSVGFSLGMLNVKILCSCLVLGSIAGLMVLFGLLLGKKIGLVLATKAQIIGGIVLIFLGLHFLFS</sequence>
<dbReference type="PANTHER" id="PTHR35529:SF1">
    <property type="entry name" value="MANGANESE EFFLUX PUMP MNTP-RELATED"/>
    <property type="match status" value="1"/>
</dbReference>
<keyword evidence="4 8" id="KW-1133">Transmembrane helix</keyword>
<comment type="similarity">
    <text evidence="8">Belongs to the MntP (TC 9.B.29) family.</text>
</comment>
<keyword evidence="5 8" id="KW-0406">Ion transport</keyword>
<dbReference type="Proteomes" id="UP000774000">
    <property type="component" value="Unassembled WGS sequence"/>
</dbReference>
<dbReference type="InterPro" id="IPR022929">
    <property type="entry name" value="Put_MntP"/>
</dbReference>
<feature type="transmembrane region" description="Helical" evidence="8">
    <location>
        <begin position="171"/>
        <end position="188"/>
    </location>
</feature>
<evidence type="ECO:0000256" key="7">
    <source>
        <dbReference type="ARBA" id="ARBA00023211"/>
    </source>
</evidence>
<gene>
    <name evidence="8" type="primary">mntP</name>
    <name evidence="9" type="ORF">JOC47_001877</name>
</gene>
<evidence type="ECO:0000313" key="10">
    <source>
        <dbReference type="Proteomes" id="UP000774000"/>
    </source>
</evidence>
<dbReference type="InterPro" id="IPR003810">
    <property type="entry name" value="Mntp/YtaF"/>
</dbReference>
<comment type="subcellular location">
    <subcellularLocation>
        <location evidence="8">Cell membrane</location>
        <topology evidence="8">Multi-pass membrane protein</topology>
    </subcellularLocation>
</comment>
<protein>
    <recommendedName>
        <fullName evidence="8">Putative manganese efflux pump MntP</fullName>
    </recommendedName>
</protein>
<keyword evidence="6 8" id="KW-0472">Membrane</keyword>
<dbReference type="Pfam" id="PF02659">
    <property type="entry name" value="Mntp"/>
    <property type="match status" value="1"/>
</dbReference>
<reference evidence="9" key="1">
    <citation type="submission" date="2021-01" db="EMBL/GenBank/DDBJ databases">
        <title>Genomic Encyclopedia of Type Strains, Phase IV (KMG-IV): sequencing the most valuable type-strain genomes for metagenomic binning, comparative biology and taxonomic classification.</title>
        <authorList>
            <person name="Goeker M."/>
        </authorList>
    </citation>
    <scope>NUCLEOTIDE SEQUENCE</scope>
    <source>
        <strain evidence="9">DSM 23230</strain>
    </source>
</reference>
<name>A0A938XPI5_9FIRM</name>
<keyword evidence="1 8" id="KW-0813">Transport</keyword>
<comment type="function">
    <text evidence="8">Probably functions as a manganese efflux pump.</text>
</comment>
<keyword evidence="7 8" id="KW-0464">Manganese</keyword>
<keyword evidence="10" id="KW-1185">Reference proteome</keyword>
<accession>A0A938XPI5</accession>
<keyword evidence="2 8" id="KW-1003">Cell membrane</keyword>
<evidence type="ECO:0000256" key="5">
    <source>
        <dbReference type="ARBA" id="ARBA00023065"/>
    </source>
</evidence>
<evidence type="ECO:0000256" key="6">
    <source>
        <dbReference type="ARBA" id="ARBA00023136"/>
    </source>
</evidence>